<protein>
    <submittedName>
        <fullName evidence="1">Uncharacterized protein</fullName>
    </submittedName>
</protein>
<evidence type="ECO:0000313" key="1">
    <source>
        <dbReference type="EMBL" id="ORE01988.1"/>
    </source>
</evidence>
<proteinExistence type="predicted"/>
<dbReference type="Proteomes" id="UP000242414">
    <property type="component" value="Unassembled WGS sequence"/>
</dbReference>
<gene>
    <name evidence="1" type="ORF">BCV72DRAFT_319646</name>
</gene>
<organism evidence="1">
    <name type="scientific">Rhizopus microsporus var. microsporus</name>
    <dbReference type="NCBI Taxonomy" id="86635"/>
    <lineage>
        <taxon>Eukaryota</taxon>
        <taxon>Fungi</taxon>
        <taxon>Fungi incertae sedis</taxon>
        <taxon>Mucoromycota</taxon>
        <taxon>Mucoromycotina</taxon>
        <taxon>Mucoromycetes</taxon>
        <taxon>Mucorales</taxon>
        <taxon>Mucorineae</taxon>
        <taxon>Rhizopodaceae</taxon>
        <taxon>Rhizopus</taxon>
    </lineage>
</organism>
<name>A0A1X0QQG7_RHIZD</name>
<accession>A0A1X0QQG7</accession>
<sequence>MNFRTNGVFLDESAFHINLKRSMAWSKKKKKIACCGHSAQNPSTNNNDFMCDLCFRFNKV</sequence>
<dbReference type="EMBL" id="KV922082">
    <property type="protein sequence ID" value="ORE01988.1"/>
    <property type="molecule type" value="Genomic_DNA"/>
</dbReference>
<dbReference type="AlphaFoldDB" id="A0A1X0QQG7"/>
<dbReference type="VEuPathDB" id="FungiDB:BCV72DRAFT_319646"/>
<reference evidence="1" key="1">
    <citation type="journal article" date="2016" name="Proc. Natl. Acad. Sci. U.S.A.">
        <title>Lipid metabolic changes in an early divergent fungus govern the establishment of a mutualistic symbiosis with endobacteria.</title>
        <authorList>
            <person name="Lastovetsky O.A."/>
            <person name="Gaspar M.L."/>
            <person name="Mondo S.J."/>
            <person name="LaButti K.M."/>
            <person name="Sandor L."/>
            <person name="Grigoriev I.V."/>
            <person name="Henry S.A."/>
            <person name="Pawlowska T.E."/>
        </authorList>
    </citation>
    <scope>NUCLEOTIDE SEQUENCE [LARGE SCALE GENOMIC DNA]</scope>
    <source>
        <strain evidence="1">ATCC 52814</strain>
    </source>
</reference>